<keyword evidence="4" id="KW-1185">Reference proteome</keyword>
<accession>A0A6M8BBY6</accession>
<feature type="domain" description="Pyruvate carboxyltransferase" evidence="2">
    <location>
        <begin position="10"/>
        <end position="264"/>
    </location>
</feature>
<dbReference type="InterPro" id="IPR050073">
    <property type="entry name" value="2-IPM_HCS-like"/>
</dbReference>
<name>A0A6M8BBY6_9CYAN</name>
<dbReference type="AlphaFoldDB" id="A0A6M8BBY6"/>
<evidence type="ECO:0000256" key="1">
    <source>
        <dbReference type="ARBA" id="ARBA00023211"/>
    </source>
</evidence>
<dbReference type="PANTHER" id="PTHR10277">
    <property type="entry name" value="HOMOCITRATE SYNTHASE-RELATED"/>
    <property type="match status" value="1"/>
</dbReference>
<dbReference type="GO" id="GO:0003852">
    <property type="term" value="F:2-isopropylmalate synthase activity"/>
    <property type="evidence" value="ECO:0007669"/>
    <property type="project" value="TreeGrafter"/>
</dbReference>
<dbReference type="GO" id="GO:0009098">
    <property type="term" value="P:L-leucine biosynthetic process"/>
    <property type="evidence" value="ECO:0007669"/>
    <property type="project" value="TreeGrafter"/>
</dbReference>
<organism evidence="3 4">
    <name type="scientific">Thermoleptolyngbya sichuanensis A183</name>
    <dbReference type="NCBI Taxonomy" id="2737172"/>
    <lineage>
        <taxon>Bacteria</taxon>
        <taxon>Bacillati</taxon>
        <taxon>Cyanobacteriota</taxon>
        <taxon>Cyanophyceae</taxon>
        <taxon>Oculatellales</taxon>
        <taxon>Oculatellaceae</taxon>
        <taxon>Thermoleptolyngbya</taxon>
        <taxon>Thermoleptolyngbya sichuanensis</taxon>
    </lineage>
</organism>
<dbReference type="KEGG" id="theu:HPC62_21495"/>
<dbReference type="InterPro" id="IPR000891">
    <property type="entry name" value="PYR_CT"/>
</dbReference>
<dbReference type="GO" id="GO:0005829">
    <property type="term" value="C:cytosol"/>
    <property type="evidence" value="ECO:0007669"/>
    <property type="project" value="TreeGrafter"/>
</dbReference>
<dbReference type="InterPro" id="IPR013785">
    <property type="entry name" value="Aldolase_TIM"/>
</dbReference>
<dbReference type="SUPFAM" id="SSF51569">
    <property type="entry name" value="Aldolase"/>
    <property type="match status" value="1"/>
</dbReference>
<proteinExistence type="predicted"/>
<keyword evidence="1" id="KW-0464">Manganese</keyword>
<gene>
    <name evidence="3" type="ORF">HPC62_21495</name>
</gene>
<sequence length="285" mass="29884">MRQPDETVQATIFDTTLRDGELALTQKFTLAQKLQLALMLEAAGVDVIEVGYPGAFRKDRDDLLEVAAQVKQATICGLASSQPEEIEAVAAALKPAERSRINVFTPIRVPSAGAESEAIAAIRQGVSLARRYSGEVEWSAFDATRCPLDVVCRAVETAICSGASIITIPDSMGVARPSEFVALVKSVGDRVPNIDQATLAVHCHNDLGLADENSLAALTVGVRQVECSVNGLGARAGNADLEAIVAAIASQPKFHTGVQAAHLPALSAQVAALAQSLPPKARLEA</sequence>
<evidence type="ECO:0000313" key="4">
    <source>
        <dbReference type="Proteomes" id="UP000505210"/>
    </source>
</evidence>
<evidence type="ECO:0000259" key="2">
    <source>
        <dbReference type="PROSITE" id="PS50991"/>
    </source>
</evidence>
<dbReference type="EMBL" id="CP053661">
    <property type="protein sequence ID" value="QKD84414.1"/>
    <property type="molecule type" value="Genomic_DNA"/>
</dbReference>
<dbReference type="Proteomes" id="UP000505210">
    <property type="component" value="Chromosome"/>
</dbReference>
<evidence type="ECO:0000313" key="3">
    <source>
        <dbReference type="EMBL" id="QKD84414.1"/>
    </source>
</evidence>
<dbReference type="Gene3D" id="3.20.20.70">
    <property type="entry name" value="Aldolase class I"/>
    <property type="match status" value="1"/>
</dbReference>
<dbReference type="PANTHER" id="PTHR10277:SF9">
    <property type="entry name" value="2-ISOPROPYLMALATE SYNTHASE 1, CHLOROPLASTIC-RELATED"/>
    <property type="match status" value="1"/>
</dbReference>
<protein>
    <submittedName>
        <fullName evidence="3">2-isopropylmalate synthase</fullName>
    </submittedName>
</protein>
<reference evidence="3 4" key="1">
    <citation type="submission" date="2020-05" db="EMBL/GenBank/DDBJ databases">
        <title>Complete genome sequence of of a novel Thermoleptolyngbya strain isolated from hot springs of Ganzi, Sichuan China.</title>
        <authorList>
            <person name="Tang J."/>
            <person name="Daroch M."/>
            <person name="Li L."/>
            <person name="Waleron K."/>
            <person name="Waleron M."/>
            <person name="Waleron M."/>
        </authorList>
    </citation>
    <scope>NUCLEOTIDE SEQUENCE [LARGE SCALE GENOMIC DNA]</scope>
    <source>
        <strain evidence="3 4">PKUAC-SCTA183</strain>
    </source>
</reference>
<dbReference type="PROSITE" id="PS50991">
    <property type="entry name" value="PYR_CT"/>
    <property type="match status" value="1"/>
</dbReference>
<dbReference type="Pfam" id="PF00682">
    <property type="entry name" value="HMGL-like"/>
    <property type="match status" value="1"/>
</dbReference>
<dbReference type="RefSeq" id="WP_172358444.1">
    <property type="nucleotide sequence ID" value="NZ_CP053661.1"/>
</dbReference>